<evidence type="ECO:0008006" key="4">
    <source>
        <dbReference type="Google" id="ProtNLM"/>
    </source>
</evidence>
<keyword evidence="3" id="KW-1185">Reference proteome</keyword>
<dbReference type="EMBL" id="NXIF01000005">
    <property type="protein sequence ID" value="PKI82102.1"/>
    <property type="molecule type" value="Genomic_DNA"/>
</dbReference>
<dbReference type="OrthoDB" id="5366007at2"/>
<keyword evidence="1" id="KW-0472">Membrane</keyword>
<name>A0A2N1J6L7_9BACT</name>
<feature type="transmembrane region" description="Helical" evidence="1">
    <location>
        <begin position="64"/>
        <end position="84"/>
    </location>
</feature>
<sequence>MKKIRFILASFGGYLLTSLATITLTLGLPFENKAEATLFASMISFMIWLLIILYAFSNVQIKKLFFQLASVCITLFIINNLLMLES</sequence>
<feature type="transmembrane region" description="Helical" evidence="1">
    <location>
        <begin position="36"/>
        <end position="57"/>
    </location>
</feature>
<dbReference type="KEGG" id="ahs:AHALO_0474"/>
<gene>
    <name evidence="2" type="ORF">CP960_01175</name>
</gene>
<protein>
    <recommendedName>
        <fullName evidence="4">Iron transporter</fullName>
    </recommendedName>
</protein>
<dbReference type="RefSeq" id="WP_101183400.1">
    <property type="nucleotide sequence ID" value="NZ_CP031218.1"/>
</dbReference>
<dbReference type="AlphaFoldDB" id="A0A2N1J6L7"/>
<accession>A0A2N1J6L7</accession>
<dbReference type="Proteomes" id="UP000233248">
    <property type="component" value="Unassembled WGS sequence"/>
</dbReference>
<keyword evidence="1" id="KW-0812">Transmembrane</keyword>
<evidence type="ECO:0000313" key="2">
    <source>
        <dbReference type="EMBL" id="PKI82102.1"/>
    </source>
</evidence>
<organism evidence="2 3">
    <name type="scientific">Malaciobacter halophilus</name>
    <dbReference type="NCBI Taxonomy" id="197482"/>
    <lineage>
        <taxon>Bacteria</taxon>
        <taxon>Pseudomonadati</taxon>
        <taxon>Campylobacterota</taxon>
        <taxon>Epsilonproteobacteria</taxon>
        <taxon>Campylobacterales</taxon>
        <taxon>Arcobacteraceae</taxon>
        <taxon>Malaciobacter</taxon>
    </lineage>
</organism>
<keyword evidence="1" id="KW-1133">Transmembrane helix</keyword>
<reference evidence="2 3" key="1">
    <citation type="submission" date="2017-09" db="EMBL/GenBank/DDBJ databases">
        <title>Genomics of the genus Arcobacter.</title>
        <authorList>
            <person name="Perez-Cataluna A."/>
            <person name="Figueras M.J."/>
            <person name="Salas-Masso N."/>
        </authorList>
    </citation>
    <scope>NUCLEOTIDE SEQUENCE [LARGE SCALE GENOMIC DNA]</scope>
    <source>
        <strain evidence="2 3">DSM 18005</strain>
    </source>
</reference>
<comment type="caution">
    <text evidence="2">The sequence shown here is derived from an EMBL/GenBank/DDBJ whole genome shotgun (WGS) entry which is preliminary data.</text>
</comment>
<evidence type="ECO:0000313" key="3">
    <source>
        <dbReference type="Proteomes" id="UP000233248"/>
    </source>
</evidence>
<proteinExistence type="predicted"/>
<evidence type="ECO:0000256" key="1">
    <source>
        <dbReference type="SAM" id="Phobius"/>
    </source>
</evidence>